<evidence type="ECO:0000256" key="1">
    <source>
        <dbReference type="SAM" id="MobiDB-lite"/>
    </source>
</evidence>
<feature type="domain" description="Trs120/TRAPPC9 N-terminal" evidence="2">
    <location>
        <begin position="20"/>
        <end position="350"/>
    </location>
</feature>
<gene>
    <name evidence="3" type="ORF">Poli38472_001555</name>
</gene>
<evidence type="ECO:0000259" key="2">
    <source>
        <dbReference type="Pfam" id="PF08626"/>
    </source>
</evidence>
<dbReference type="Proteomes" id="UP000794436">
    <property type="component" value="Unassembled WGS sequence"/>
</dbReference>
<dbReference type="Pfam" id="PF08626">
    <property type="entry name" value="TRAPPC9-Trs120"/>
    <property type="match status" value="1"/>
</dbReference>
<feature type="compositionally biased region" description="Polar residues" evidence="1">
    <location>
        <begin position="740"/>
        <end position="763"/>
    </location>
</feature>
<dbReference type="GO" id="GO:0005802">
    <property type="term" value="C:trans-Golgi network"/>
    <property type="evidence" value="ECO:0007669"/>
    <property type="project" value="TreeGrafter"/>
</dbReference>
<sequence length="1482" mass="163316">MNGLVAPKPALDALSRWTRNAELLVYLVPVGTISAELYEGYTQLLHEHSVLPIASLTRPGGYMAELSPFRSFAWDGSGQIRFRFVSTADKIESFDGEDVHACYRPIGVLGICHCPSTLSLPAAYQQFMDSIRHFPGMLVQKCFAFEHQFDVSSVDECAALQHLVMFPADHALDSGGSTVSLHLQVVLDTISVTILMSLESTIRAAIRQQQTQTPLMPDLGDTASVLLDTNIEPAQMQQHGSSVALLSRDAASPFPQDKPSSSASSSGGGVASMLFSSESRGRKRQLARQKKLFGDYSLLVSCVTDALEHYVTAIELLREEERKSAGGGGGGVGGDALWLAAALEGYIYCLCHDAKDKFLVEIVEKTSEAVALYAKAGVSDLESLLIEHVGWYYTRVAVQLGLSTVKGLEKVEESIWMKRLLWDLIERGLALFPELQPSRQLQFLVQSARMLEAVGHHRRMSFLLHEAVSLIVQRTRATGVTVSSPSSSTLHSQRLRDLRAALRLEQLTAARLGMENNSTGRRRGRRRPRKGTKVTIAMTMREVAPWLALRFHVLRQLLAVTKLLAEPVLIGQTCIQLLQTLAWCADELASKNETSAQRSYTSVQQLDQPQQPFSSQRVVGTTAAALHAKHSVYFSPPASIETKTKRYFSLANSPSAMSSAAATLSSTIASTPRLLSTPRQQLSAAVNAISTKAAPSFGSFSHGYPNGGSPAWSSSSSASSPAITTSSAVTSRGSLGDASAVTSSRESSFESEANGVQPSSSSAASTALEDVRVWDLRSREEIHRLERRVLSILEAECLVLRPSEQLKLESFVLVDKMRVRRSWGAPHLTRERALRRCGVSSEVGNGEDTTSKPAFFYNPFDKQKNNAKTENADDSEDEDNEPQRREYERTFPVYEELNVDVALSNPLGIELELQQITAWITFEDESGATSSAGVETYPITTVLHAYERLRRVRLGLRPLQPGKFFVRGCFIKVLNVKTSFALETPLLLDVRSALPLVSLSLMEIGSLSMTQEPEKPSPSTSSPSQDGHARICMFTSEKKRCVLHVRNTGQRPIHQLHVGVRIRRSRAAPSSAPTTAILSRLHDTALPVVDSVESDGVVFRSLADKEMVGSLLPLERGDRLALPFEVELRTRSGQRHHPNADQKPQEHDEVLECELFYADNLGESFFREAKLVVQLVSLPSLSLGAVQILPSAPLACVSRDDALMDNSHCLVLVDVVNPTETVFLLSIRERHDTMENANWDMEIGRQSTRRVMLVIPREEMEDSQTLDEALNARVDIRWGTYFGTHGHLLFDASVVGSSIRSLQQQLTPSAITFGFEGLRGLVEQARGDESREDIGLTFPWRFVVASERLSREASVSASTFRARLFEACALVVHVMLPLMQSDDDTIEVRVIVQRDGAEVEAVEDDDSSIDESVLASGVLSKTLTKRDSGDQVLPLECLFLSEGRFVVMAYARRLVGGREDPDEKQEPVVWSHRPMRIRVESD</sequence>
<dbReference type="PANTHER" id="PTHR21512">
    <property type="entry name" value="TRAFFICKING PROTEIN PARTICLE COMPLEX SUBUNIT 9"/>
    <property type="match status" value="1"/>
</dbReference>
<feature type="region of interest" description="Disordered" evidence="1">
    <location>
        <begin position="726"/>
        <end position="763"/>
    </location>
</feature>
<dbReference type="InterPro" id="IPR058563">
    <property type="entry name" value="Trs120_TRAPPC9_N"/>
</dbReference>
<name>A0A8K1CTS0_PYTOL</name>
<proteinExistence type="predicted"/>
<comment type="caution">
    <text evidence="3">The sequence shown here is derived from an EMBL/GenBank/DDBJ whole genome shotgun (WGS) entry which is preliminary data.</text>
</comment>
<organism evidence="3 4">
    <name type="scientific">Pythium oligandrum</name>
    <name type="common">Mycoparasitic fungus</name>
    <dbReference type="NCBI Taxonomy" id="41045"/>
    <lineage>
        <taxon>Eukaryota</taxon>
        <taxon>Sar</taxon>
        <taxon>Stramenopiles</taxon>
        <taxon>Oomycota</taxon>
        <taxon>Peronosporomycetes</taxon>
        <taxon>Pythiales</taxon>
        <taxon>Pythiaceae</taxon>
        <taxon>Pythium</taxon>
    </lineage>
</organism>
<protein>
    <recommendedName>
        <fullName evidence="2">Trs120/TRAPPC9 N-terminal domain-containing protein</fullName>
    </recommendedName>
</protein>
<dbReference type="PANTHER" id="PTHR21512:SF5">
    <property type="entry name" value="TRAFFICKING PROTEIN PARTICLE COMPLEX SUBUNIT 9"/>
    <property type="match status" value="1"/>
</dbReference>
<dbReference type="EMBL" id="SPLM01000001">
    <property type="protein sequence ID" value="TMW69399.1"/>
    <property type="molecule type" value="Genomic_DNA"/>
</dbReference>
<feature type="region of interest" description="Disordered" evidence="1">
    <location>
        <begin position="841"/>
        <end position="885"/>
    </location>
</feature>
<dbReference type="OrthoDB" id="27962at2759"/>
<reference evidence="3" key="1">
    <citation type="submission" date="2019-03" db="EMBL/GenBank/DDBJ databases">
        <title>Long read genome sequence of the mycoparasitic Pythium oligandrum ATCC 38472 isolated from sugarbeet rhizosphere.</title>
        <authorList>
            <person name="Gaulin E."/>
        </authorList>
    </citation>
    <scope>NUCLEOTIDE SEQUENCE</scope>
    <source>
        <strain evidence="3">ATCC 38472_TT</strain>
    </source>
</reference>
<dbReference type="InterPro" id="IPR013935">
    <property type="entry name" value="Trs120_TRAPPC9"/>
</dbReference>
<evidence type="ECO:0000313" key="4">
    <source>
        <dbReference type="Proteomes" id="UP000794436"/>
    </source>
</evidence>
<keyword evidence="4" id="KW-1185">Reference proteome</keyword>
<accession>A0A8K1CTS0</accession>
<evidence type="ECO:0000313" key="3">
    <source>
        <dbReference type="EMBL" id="TMW69399.1"/>
    </source>
</evidence>